<dbReference type="PANTHER" id="PTHR39596:SF2">
    <property type="entry name" value="HET DOMAIN PROTEIN (AFU_ORTHOLOGUE AFUA_1G17550)-RELATED"/>
    <property type="match status" value="1"/>
</dbReference>
<evidence type="ECO:0000256" key="1">
    <source>
        <dbReference type="SAM" id="MobiDB-lite"/>
    </source>
</evidence>
<name>A0A8E2B1E3_9APHY</name>
<protein>
    <recommendedName>
        <fullName evidence="4">Heterokaryon incompatibility domain-containing protein</fullName>
    </recommendedName>
</protein>
<feature type="compositionally biased region" description="Basic and acidic residues" evidence="1">
    <location>
        <begin position="22"/>
        <end position="33"/>
    </location>
</feature>
<organism evidence="2 3">
    <name type="scientific">Obba rivulosa</name>
    <dbReference type="NCBI Taxonomy" id="1052685"/>
    <lineage>
        <taxon>Eukaryota</taxon>
        <taxon>Fungi</taxon>
        <taxon>Dikarya</taxon>
        <taxon>Basidiomycota</taxon>
        <taxon>Agaricomycotina</taxon>
        <taxon>Agaricomycetes</taxon>
        <taxon>Polyporales</taxon>
        <taxon>Gelatoporiaceae</taxon>
        <taxon>Obba</taxon>
    </lineage>
</organism>
<dbReference type="OrthoDB" id="2426273at2759"/>
<evidence type="ECO:0000313" key="3">
    <source>
        <dbReference type="Proteomes" id="UP000250043"/>
    </source>
</evidence>
<gene>
    <name evidence="2" type="ORF">OBBRIDRAFT_835831</name>
</gene>
<evidence type="ECO:0000313" key="2">
    <source>
        <dbReference type="EMBL" id="OCH89430.1"/>
    </source>
</evidence>
<evidence type="ECO:0008006" key="4">
    <source>
        <dbReference type="Google" id="ProtNLM"/>
    </source>
</evidence>
<reference evidence="2 3" key="1">
    <citation type="submission" date="2016-07" db="EMBL/GenBank/DDBJ databases">
        <title>Draft genome of the white-rot fungus Obba rivulosa 3A-2.</title>
        <authorList>
            <consortium name="DOE Joint Genome Institute"/>
            <person name="Miettinen O."/>
            <person name="Riley R."/>
            <person name="Acob R."/>
            <person name="Barry K."/>
            <person name="Cullen D."/>
            <person name="De Vries R."/>
            <person name="Hainaut M."/>
            <person name="Hatakka A."/>
            <person name="Henrissat B."/>
            <person name="Hilden K."/>
            <person name="Kuo R."/>
            <person name="Labutti K."/>
            <person name="Lipzen A."/>
            <person name="Makela M.R."/>
            <person name="Sandor L."/>
            <person name="Spatafora J.W."/>
            <person name="Grigoriev I.V."/>
            <person name="Hibbett D.S."/>
        </authorList>
    </citation>
    <scope>NUCLEOTIDE SEQUENCE [LARGE SCALE GENOMIC DNA]</scope>
    <source>
        <strain evidence="2 3">3A-2</strain>
    </source>
</reference>
<dbReference type="Proteomes" id="UP000250043">
    <property type="component" value="Unassembled WGS sequence"/>
</dbReference>
<dbReference type="AlphaFoldDB" id="A0A8E2B1E3"/>
<keyword evidence="3" id="KW-1185">Reference proteome</keyword>
<proteinExistence type="predicted"/>
<feature type="compositionally biased region" description="Low complexity" evidence="1">
    <location>
        <begin position="7"/>
        <end position="20"/>
    </location>
</feature>
<sequence length="777" mass="86301">MCSDPRAASTQTTSSDSADSVQRLEEQVLREPSPELTTAHDCGSTIRAESPSIAHNTDNLSSGTTVSTLVPGSFIARDTIWLAGQHDGYPRTNFREYIELRRPSKPEKAPIDVSPALHQIHLTFGLLEAVLEEKIPESLLLHRIPRGDIVMSTRRLPAILRDFRHRIRTLHNEDTNAHREWFERVESTLQQAHTLLMIGVAYRCSPFLRNDLGVPIEDAAPILYMIASIGQALTTSSYAFNKGSSALSWSLMITKRFNPYENEMLTNGWCPFTIGLLKKDVCALGYASTCRPHIRESVGIPGHDGCSEERCVMNTIDTTTYSNRHVTEACNCLFSKPPLGEVVQSLSDWKVPVVKIRTDPIIDVACISAAVTPYVAISHVWADGLGSVTEKGLPTCQLRRLATLTNQIVEGGALWMDSLCVPDIRDMRKRAIGLMGQTYKDAAAVLVIDSGIRSCSLNAPMEEKLLRILTSSWMQRLWTAQEALLARLLIFEFSDGLTTIPHIMLPGRDDQLDPLQMYLSGELLQLLRLRGPGPRLGLRSFGFGDVTSLLQVRTTSRMEDETLAIASLLNVDAFELVNQMPDRRMKTLFLLMKNIDSEVIFLDGPKLGELGFRWTPKTFMVPDGGNISTRTPDAVCTPEGLFAKYFCICFEKITLKNCKPDWCIRDLVNNVVCFACAIDYAVDYTAVSVEDAEEYTCNAVFLSSPEQRGSVAKAGVAVMLDMQNPVPIEGELVRLKASYVKPLAITMNHAEGDLSLYPLQKIVDVRTQVGWLDVCLT</sequence>
<dbReference type="PANTHER" id="PTHR39596">
    <property type="match status" value="1"/>
</dbReference>
<accession>A0A8E2B1E3</accession>
<feature type="region of interest" description="Disordered" evidence="1">
    <location>
        <begin position="1"/>
        <end position="41"/>
    </location>
</feature>
<dbReference type="EMBL" id="KV722427">
    <property type="protein sequence ID" value="OCH89430.1"/>
    <property type="molecule type" value="Genomic_DNA"/>
</dbReference>